<gene>
    <name evidence="2" type="ORF">dnm_029160</name>
</gene>
<evidence type="ECO:0000313" key="3">
    <source>
        <dbReference type="Proteomes" id="UP000663722"/>
    </source>
</evidence>
<organism evidence="2 3">
    <name type="scientific">Desulfonema magnum</name>
    <dbReference type="NCBI Taxonomy" id="45655"/>
    <lineage>
        <taxon>Bacteria</taxon>
        <taxon>Pseudomonadati</taxon>
        <taxon>Thermodesulfobacteriota</taxon>
        <taxon>Desulfobacteria</taxon>
        <taxon>Desulfobacterales</taxon>
        <taxon>Desulfococcaceae</taxon>
        <taxon>Desulfonema</taxon>
    </lineage>
</organism>
<proteinExistence type="predicted"/>
<keyword evidence="3" id="KW-1185">Reference proteome</keyword>
<dbReference type="AlphaFoldDB" id="A0A975GMG9"/>
<evidence type="ECO:0000313" key="2">
    <source>
        <dbReference type="EMBL" id="QTA86891.1"/>
    </source>
</evidence>
<dbReference type="Proteomes" id="UP000663722">
    <property type="component" value="Chromosome"/>
</dbReference>
<protein>
    <submittedName>
        <fullName evidence="2">Uncharacterized protein</fullName>
    </submittedName>
</protein>
<dbReference type="KEGG" id="dmm:dnm_029160"/>
<name>A0A975GMG9_9BACT</name>
<evidence type="ECO:0000256" key="1">
    <source>
        <dbReference type="SAM" id="MobiDB-lite"/>
    </source>
</evidence>
<dbReference type="EMBL" id="CP061800">
    <property type="protein sequence ID" value="QTA86891.1"/>
    <property type="molecule type" value="Genomic_DNA"/>
</dbReference>
<reference evidence="2" key="1">
    <citation type="journal article" date="2021" name="Microb. Physiol.">
        <title>Proteogenomic Insights into the Physiology of Marine, Sulfate-Reducing, Filamentous Desulfonema limicola and Desulfonema magnum.</title>
        <authorList>
            <person name="Schnaars V."/>
            <person name="Wohlbrand L."/>
            <person name="Scheve S."/>
            <person name="Hinrichs C."/>
            <person name="Reinhardt R."/>
            <person name="Rabus R."/>
        </authorList>
    </citation>
    <scope>NUCLEOTIDE SEQUENCE</scope>
    <source>
        <strain evidence="2">4be13</strain>
    </source>
</reference>
<feature type="region of interest" description="Disordered" evidence="1">
    <location>
        <begin position="1"/>
        <end position="23"/>
    </location>
</feature>
<sequence>MALKNPDPKLESEDSESGEASPILNYLNSMGGDCVNVVTFVHK</sequence>
<feature type="compositionally biased region" description="Basic and acidic residues" evidence="1">
    <location>
        <begin position="1"/>
        <end position="12"/>
    </location>
</feature>
<accession>A0A975GMG9</accession>